<organism evidence="1 2">
    <name type="scientific">Asparagus officinalis</name>
    <name type="common">Garden asparagus</name>
    <dbReference type="NCBI Taxonomy" id="4686"/>
    <lineage>
        <taxon>Eukaryota</taxon>
        <taxon>Viridiplantae</taxon>
        <taxon>Streptophyta</taxon>
        <taxon>Embryophyta</taxon>
        <taxon>Tracheophyta</taxon>
        <taxon>Spermatophyta</taxon>
        <taxon>Magnoliopsida</taxon>
        <taxon>Liliopsida</taxon>
        <taxon>Asparagales</taxon>
        <taxon>Asparagaceae</taxon>
        <taxon>Asparagoideae</taxon>
        <taxon>Asparagus</taxon>
    </lineage>
</organism>
<reference evidence="2" key="1">
    <citation type="journal article" date="2017" name="Nat. Commun.">
        <title>The asparagus genome sheds light on the origin and evolution of a young Y chromosome.</title>
        <authorList>
            <person name="Harkess A."/>
            <person name="Zhou J."/>
            <person name="Xu C."/>
            <person name="Bowers J.E."/>
            <person name="Van der Hulst R."/>
            <person name="Ayyampalayam S."/>
            <person name="Mercati F."/>
            <person name="Riccardi P."/>
            <person name="McKain M.R."/>
            <person name="Kakrana A."/>
            <person name="Tang H."/>
            <person name="Ray J."/>
            <person name="Groenendijk J."/>
            <person name="Arikit S."/>
            <person name="Mathioni S.M."/>
            <person name="Nakano M."/>
            <person name="Shan H."/>
            <person name="Telgmann-Rauber A."/>
            <person name="Kanno A."/>
            <person name="Yue Z."/>
            <person name="Chen H."/>
            <person name="Li W."/>
            <person name="Chen Y."/>
            <person name="Xu X."/>
            <person name="Zhang Y."/>
            <person name="Luo S."/>
            <person name="Chen H."/>
            <person name="Gao J."/>
            <person name="Mao Z."/>
            <person name="Pires J.C."/>
            <person name="Luo M."/>
            <person name="Kudrna D."/>
            <person name="Wing R.A."/>
            <person name="Meyers B.C."/>
            <person name="Yi K."/>
            <person name="Kong H."/>
            <person name="Lavrijsen P."/>
            <person name="Sunseri F."/>
            <person name="Falavigna A."/>
            <person name="Ye Y."/>
            <person name="Leebens-Mack J.H."/>
            <person name="Chen G."/>
        </authorList>
    </citation>
    <scope>NUCLEOTIDE SEQUENCE [LARGE SCALE GENOMIC DNA]</scope>
    <source>
        <strain evidence="2">cv. DH0086</strain>
    </source>
</reference>
<dbReference type="Proteomes" id="UP000243459">
    <property type="component" value="Unassembled WGS sequence"/>
</dbReference>
<name>A0A1R3L5K5_ASPOF</name>
<gene>
    <name evidence="1" type="ORF">A4U43_UnF10050</name>
</gene>
<keyword evidence="2" id="KW-1185">Reference proteome</keyword>
<dbReference type="EMBL" id="KV864018">
    <property type="protein sequence ID" value="ONK54886.1"/>
    <property type="molecule type" value="Genomic_DNA"/>
</dbReference>
<protein>
    <submittedName>
        <fullName evidence="1">Uncharacterized protein</fullName>
    </submittedName>
</protein>
<sequence>MVLEKKKMELLNKYTSDMLIEEQSEAKDMLNIKSRRSNHVGYALHRLQFPQTPTGEKDNGRVEFKVASFI</sequence>
<dbReference type="Gramene" id="ONK54886">
    <property type="protein sequence ID" value="ONK54886"/>
    <property type="gene ID" value="A4U43_UnF10050"/>
</dbReference>
<evidence type="ECO:0000313" key="1">
    <source>
        <dbReference type="EMBL" id="ONK54886.1"/>
    </source>
</evidence>
<dbReference type="AlphaFoldDB" id="A0A1R3L5K5"/>
<accession>A0A1R3L5K5</accession>
<proteinExistence type="predicted"/>
<evidence type="ECO:0000313" key="2">
    <source>
        <dbReference type="Proteomes" id="UP000243459"/>
    </source>
</evidence>